<evidence type="ECO:0000256" key="2">
    <source>
        <dbReference type="ARBA" id="ARBA00022806"/>
    </source>
</evidence>
<dbReference type="EMBL" id="CAJHUC010001416">
    <property type="protein sequence ID" value="CAD7701051.1"/>
    <property type="molecule type" value="Genomic_DNA"/>
</dbReference>
<evidence type="ECO:0000313" key="4">
    <source>
        <dbReference type="EMBL" id="CAD7701051.1"/>
    </source>
</evidence>
<keyword evidence="1" id="KW-0378">Hydrolase</keyword>
<comment type="caution">
    <text evidence="4">The sequence shown here is derived from an EMBL/GenBank/DDBJ whole genome shotgun (WGS) entry which is preliminary data.</text>
</comment>
<evidence type="ECO:0000313" key="5">
    <source>
        <dbReference type="Proteomes" id="UP000708148"/>
    </source>
</evidence>
<dbReference type="InterPro" id="IPR052431">
    <property type="entry name" value="SKI2_subfamily_helicases"/>
</dbReference>
<dbReference type="PANTHER" id="PTHR44533">
    <property type="entry name" value="DEAD/H RNA HELICASE, PUTATIVE-RELATED"/>
    <property type="match status" value="1"/>
</dbReference>
<dbReference type="GO" id="GO:0005737">
    <property type="term" value="C:cytoplasm"/>
    <property type="evidence" value="ECO:0007669"/>
    <property type="project" value="TreeGrafter"/>
</dbReference>
<dbReference type="PANTHER" id="PTHR44533:SF4">
    <property type="entry name" value="DEAD_H RNA HELICASE, PUTATIVE-RELATED"/>
    <property type="match status" value="1"/>
</dbReference>
<feature type="domain" description="ATP-dependent RNA helicase DDX60 PIN-like" evidence="3">
    <location>
        <begin position="4"/>
        <end position="131"/>
    </location>
</feature>
<proteinExistence type="predicted"/>
<protein>
    <recommendedName>
        <fullName evidence="3">ATP-dependent RNA helicase DDX60 PIN-like domain-containing protein</fullName>
    </recommendedName>
</protein>
<dbReference type="AlphaFoldDB" id="A0A8S1J1I6"/>
<evidence type="ECO:0000259" key="3">
    <source>
        <dbReference type="Pfam" id="PF23002"/>
    </source>
</evidence>
<evidence type="ECO:0000256" key="1">
    <source>
        <dbReference type="ARBA" id="ARBA00022801"/>
    </source>
</evidence>
<feature type="non-terminal residue" evidence="4">
    <location>
        <position position="1"/>
    </location>
</feature>
<accession>A0A8S1J1I6</accession>
<name>A0A8S1J1I6_9CHLO</name>
<dbReference type="GO" id="GO:0004386">
    <property type="term" value="F:helicase activity"/>
    <property type="evidence" value="ECO:0007669"/>
    <property type="project" value="UniProtKB-KW"/>
</dbReference>
<dbReference type="InterPro" id="IPR055124">
    <property type="entry name" value="PIN-like_DDX60"/>
</dbReference>
<organism evidence="4 5">
    <name type="scientific">Ostreobium quekettii</name>
    <dbReference type="NCBI Taxonomy" id="121088"/>
    <lineage>
        <taxon>Eukaryota</taxon>
        <taxon>Viridiplantae</taxon>
        <taxon>Chlorophyta</taxon>
        <taxon>core chlorophytes</taxon>
        <taxon>Ulvophyceae</taxon>
        <taxon>TCBD clade</taxon>
        <taxon>Bryopsidales</taxon>
        <taxon>Ostreobineae</taxon>
        <taxon>Ostreobiaceae</taxon>
        <taxon>Ostreobium</taxon>
    </lineage>
</organism>
<keyword evidence="2" id="KW-0547">Nucleotide-binding</keyword>
<keyword evidence="2" id="KW-0347">Helicase</keyword>
<dbReference type="Proteomes" id="UP000708148">
    <property type="component" value="Unassembled WGS sequence"/>
</dbReference>
<keyword evidence="2" id="KW-0067">ATP-binding</keyword>
<dbReference type="Pfam" id="PF23002">
    <property type="entry name" value="PIN-like_DDX60"/>
    <property type="match status" value="1"/>
</dbReference>
<gene>
    <name evidence="4" type="ORF">OSTQU699_LOCUS6410</name>
</gene>
<keyword evidence="5" id="KW-1185">Reference proteome</keyword>
<dbReference type="GO" id="GO:0016787">
    <property type="term" value="F:hydrolase activity"/>
    <property type="evidence" value="ECO:0007669"/>
    <property type="project" value="UniProtKB-KW"/>
</dbReference>
<reference evidence="4" key="1">
    <citation type="submission" date="2020-12" db="EMBL/GenBank/DDBJ databases">
        <authorList>
            <person name="Iha C."/>
        </authorList>
    </citation>
    <scope>NUCLEOTIDE SEQUENCE</scope>
</reference>
<sequence>MFRFVDLLNDMGEAEAFVIDGDSLLHELLKCPRMRSAGRLGPPLLPIVYGFEDFLKRTEDCGGSFKIAFFRCNEVLWMQQPGMLAVRRLLLPHLILNTTVEVLEFESWWGGAWGAFLADEMPAFVMMSGGGDLCADRGIFLAMLGSLMVHGQHVAFLGEAQHYNGNLQAFLVRADLGFRRLRCEDPDIRSKLWREVLRQTGCGDSDRLVAASWLARAFILHAVLIEHLALEQRALRAPRLAGGGAHLIEGFLEDVCRWIARGVGEAVRWREGGEGDTGARRLLAEKWRCKLEFCDAYDGLLFGACCVALAQSCGTQGLSKDVRNEFARGESCLVYLLGDDPVRHSVEAGSLGVVPHAIAQAVCGCCRAADAVTLSGPSTALREQRARHCEEETAPISRHPLVSGFLGRDCDLPLQMDRTEFAAAAPETHHWHVMRPLEPTFLKQ</sequence>